<evidence type="ECO:0000313" key="7">
    <source>
        <dbReference type="Proteomes" id="UP001576726"/>
    </source>
</evidence>
<dbReference type="InterPro" id="IPR011010">
    <property type="entry name" value="DNA_brk_join_enz"/>
</dbReference>
<dbReference type="PANTHER" id="PTHR30629:SF6">
    <property type="entry name" value="PROPHAGE INTEGRASE INTA-RELATED"/>
    <property type="match status" value="1"/>
</dbReference>
<dbReference type="InterPro" id="IPR013762">
    <property type="entry name" value="Integrase-like_cat_sf"/>
</dbReference>
<dbReference type="Proteomes" id="UP001576726">
    <property type="component" value="Unassembled WGS sequence"/>
</dbReference>
<gene>
    <name evidence="6" type="ORF">ACE02L_14050</name>
</gene>
<dbReference type="InterPro" id="IPR010998">
    <property type="entry name" value="Integrase_recombinase_N"/>
</dbReference>
<evidence type="ECO:0000256" key="2">
    <source>
        <dbReference type="ARBA" id="ARBA00022908"/>
    </source>
</evidence>
<reference evidence="6 7" key="1">
    <citation type="submission" date="2024-09" db="EMBL/GenBank/DDBJ databases">
        <authorList>
            <person name="Zhang Y."/>
        </authorList>
    </citation>
    <scope>NUCLEOTIDE SEQUENCE [LARGE SCALE GENOMIC DNA]</scope>
    <source>
        <strain evidence="6 7">SH314</strain>
    </source>
</reference>
<organism evidence="6 7">
    <name type="scientific">Shewanella seohaensis</name>
    <dbReference type="NCBI Taxonomy" id="755175"/>
    <lineage>
        <taxon>Bacteria</taxon>
        <taxon>Pseudomonadati</taxon>
        <taxon>Pseudomonadota</taxon>
        <taxon>Gammaproteobacteria</taxon>
        <taxon>Alteromonadales</taxon>
        <taxon>Shewanellaceae</taxon>
        <taxon>Shewanella</taxon>
    </lineage>
</organism>
<evidence type="ECO:0000313" key="6">
    <source>
        <dbReference type="EMBL" id="MFB2653857.1"/>
    </source>
</evidence>
<protein>
    <submittedName>
        <fullName evidence="6">Tyrosine-type recombinase/integrase</fullName>
    </submittedName>
</protein>
<evidence type="ECO:0000256" key="1">
    <source>
        <dbReference type="ARBA" id="ARBA00008857"/>
    </source>
</evidence>
<dbReference type="PROSITE" id="PS51898">
    <property type="entry name" value="TYR_RECOMBINASE"/>
    <property type="match status" value="1"/>
</dbReference>
<evidence type="ECO:0000259" key="5">
    <source>
        <dbReference type="PROSITE" id="PS51898"/>
    </source>
</evidence>
<keyword evidence="7" id="KW-1185">Reference proteome</keyword>
<accession>A0ABV4VY54</accession>
<feature type="domain" description="Tyr recombinase" evidence="5">
    <location>
        <begin position="217"/>
        <end position="389"/>
    </location>
</feature>
<dbReference type="RefSeq" id="WP_374919569.1">
    <property type="nucleotide sequence ID" value="NZ_JBHFGJ010000006.1"/>
</dbReference>
<dbReference type="SUPFAM" id="SSF56349">
    <property type="entry name" value="DNA breaking-rejoining enzymes"/>
    <property type="match status" value="1"/>
</dbReference>
<dbReference type="Gene3D" id="1.10.150.130">
    <property type="match status" value="1"/>
</dbReference>
<dbReference type="InterPro" id="IPR050808">
    <property type="entry name" value="Phage_Integrase"/>
</dbReference>
<name>A0ABV4VY54_9GAMM</name>
<dbReference type="PANTHER" id="PTHR30629">
    <property type="entry name" value="PROPHAGE INTEGRASE"/>
    <property type="match status" value="1"/>
</dbReference>
<keyword evidence="2" id="KW-0229">DNA integration</keyword>
<dbReference type="Pfam" id="PF00589">
    <property type="entry name" value="Phage_integrase"/>
    <property type="match status" value="1"/>
</dbReference>
<keyword evidence="4" id="KW-0233">DNA recombination</keyword>
<comment type="similarity">
    <text evidence="1">Belongs to the 'phage' integrase family.</text>
</comment>
<dbReference type="Gene3D" id="1.10.443.10">
    <property type="entry name" value="Intergrase catalytic core"/>
    <property type="match status" value="1"/>
</dbReference>
<dbReference type="InterPro" id="IPR002104">
    <property type="entry name" value="Integrase_catalytic"/>
</dbReference>
<comment type="caution">
    <text evidence="6">The sequence shown here is derived from an EMBL/GenBank/DDBJ whole genome shotgun (WGS) entry which is preliminary data.</text>
</comment>
<proteinExistence type="inferred from homology"/>
<evidence type="ECO:0000256" key="4">
    <source>
        <dbReference type="ARBA" id="ARBA00023172"/>
    </source>
</evidence>
<sequence length="427" mass="48161">MTSSLSDKAPAASGVEVGKLNDAALRRWLRGGVTRDFRDPQYPELRLRATADRSKASVFLVLNEGGKTVWQKQGVWPSMCIRTFVADLPVMLAKRSAGAEVLRGEFATVVDLLKWFLDHIEGNRSFSPSWRANCKSIVGKYLLGMFADLPLAELTFMAVDTRLVKPMLAEGYSTNYIKCAVKVFKRAMSAAADLRLVEGNALAGYRVEMSLKMAPTVGTQLMESDLGELFKMFRVANRHVAMLFMLMLMFGTRINETRLARWEHFAGDWWIIPAANAKNRQEHRLPLTPTAKALLTHYLQWQVKHVGKRAFLFPGDEGAISIRTAQYWSWSIRFKEFTSHALRKLCRTIIADMGVDTMVGERLLNHALPVLLRTYVHSTLDKGMLSALDAYHAHLILRGFNEVAPEIIPRSTLDRQNTQTQMASGWL</sequence>
<dbReference type="EMBL" id="JBHFGJ010000006">
    <property type="protein sequence ID" value="MFB2653857.1"/>
    <property type="molecule type" value="Genomic_DNA"/>
</dbReference>
<evidence type="ECO:0000256" key="3">
    <source>
        <dbReference type="ARBA" id="ARBA00023125"/>
    </source>
</evidence>
<keyword evidence="3" id="KW-0238">DNA-binding</keyword>